<name>A0A8J4T7Q1_CLAMG</name>
<organism evidence="2 3">
    <name type="scientific">Clarias magur</name>
    <name type="common">Asian catfish</name>
    <name type="synonym">Macropteronotus magur</name>
    <dbReference type="NCBI Taxonomy" id="1594786"/>
    <lineage>
        <taxon>Eukaryota</taxon>
        <taxon>Metazoa</taxon>
        <taxon>Chordata</taxon>
        <taxon>Craniata</taxon>
        <taxon>Vertebrata</taxon>
        <taxon>Euteleostomi</taxon>
        <taxon>Actinopterygii</taxon>
        <taxon>Neopterygii</taxon>
        <taxon>Teleostei</taxon>
        <taxon>Ostariophysi</taxon>
        <taxon>Siluriformes</taxon>
        <taxon>Clariidae</taxon>
        <taxon>Clarias</taxon>
    </lineage>
</organism>
<dbReference type="GO" id="GO:0016301">
    <property type="term" value="F:kinase activity"/>
    <property type="evidence" value="ECO:0007669"/>
    <property type="project" value="UniProtKB-KW"/>
</dbReference>
<dbReference type="AlphaFoldDB" id="A0A8J4T7Q1"/>
<reference evidence="2" key="1">
    <citation type="submission" date="2020-07" db="EMBL/GenBank/DDBJ databases">
        <title>Clarias magur genome sequencing, assembly and annotation.</title>
        <authorList>
            <person name="Kushwaha B."/>
            <person name="Kumar R."/>
            <person name="Das P."/>
            <person name="Joshi C.G."/>
            <person name="Kumar D."/>
            <person name="Nagpure N.S."/>
            <person name="Pandey M."/>
            <person name="Agarwal S."/>
            <person name="Srivastava S."/>
            <person name="Singh M."/>
            <person name="Sahoo L."/>
            <person name="Jayasankar P."/>
            <person name="Meher P.K."/>
            <person name="Koringa P.G."/>
            <person name="Iquebal M.A."/>
            <person name="Das S.P."/>
            <person name="Bit A."/>
            <person name="Patnaik S."/>
            <person name="Patel N."/>
            <person name="Shah T.M."/>
            <person name="Hinsu A."/>
            <person name="Jena J.K."/>
        </authorList>
    </citation>
    <scope>NUCLEOTIDE SEQUENCE</scope>
    <source>
        <strain evidence="2">CIFAMagur01</strain>
        <tissue evidence="2">Testis</tissue>
    </source>
</reference>
<accession>A0A8J4T7Q1</accession>
<dbReference type="Proteomes" id="UP000727407">
    <property type="component" value="Unassembled WGS sequence"/>
</dbReference>
<gene>
    <name evidence="2" type="primary">dvr1</name>
    <name evidence="2" type="ORF">DAT39_019228</name>
</gene>
<protein>
    <submittedName>
        <fullName evidence="2">Protein kinase C beta type</fullName>
    </submittedName>
</protein>
<keyword evidence="2" id="KW-0418">Kinase</keyword>
<feature type="compositionally biased region" description="Basic and acidic residues" evidence="1">
    <location>
        <begin position="23"/>
        <end position="32"/>
    </location>
</feature>
<proteinExistence type="predicted"/>
<feature type="region of interest" description="Disordered" evidence="1">
    <location>
        <begin position="1"/>
        <end position="55"/>
    </location>
</feature>
<feature type="compositionally biased region" description="Basic and acidic residues" evidence="1">
    <location>
        <begin position="45"/>
        <end position="55"/>
    </location>
</feature>
<keyword evidence="3" id="KW-1185">Reference proteome</keyword>
<keyword evidence="2" id="KW-0808">Transferase</keyword>
<comment type="caution">
    <text evidence="2">The sequence shown here is derived from an EMBL/GenBank/DDBJ whole genome shotgun (WGS) entry which is preliminary data.</text>
</comment>
<evidence type="ECO:0000256" key="1">
    <source>
        <dbReference type="SAM" id="MobiDB-lite"/>
    </source>
</evidence>
<evidence type="ECO:0000313" key="2">
    <source>
        <dbReference type="EMBL" id="KAF5891071.1"/>
    </source>
</evidence>
<sequence length="55" mass="6138">MALRLSRAATLLSSPSSPQGEPGQDHLHEAFQKPRVAHHSPTPSEHWDHSDQSWT</sequence>
<evidence type="ECO:0000313" key="3">
    <source>
        <dbReference type="Proteomes" id="UP000727407"/>
    </source>
</evidence>
<dbReference type="EMBL" id="QNUK01000616">
    <property type="protein sequence ID" value="KAF5891071.1"/>
    <property type="molecule type" value="Genomic_DNA"/>
</dbReference>
<feature type="compositionally biased region" description="Low complexity" evidence="1">
    <location>
        <begin position="1"/>
        <end position="18"/>
    </location>
</feature>